<name>A0ABV7UIJ3_9HYPH</name>
<keyword evidence="2" id="KW-1185">Reference proteome</keyword>
<comment type="caution">
    <text evidence="1">The sequence shown here is derived from an EMBL/GenBank/DDBJ whole genome shotgun (WGS) entry which is preliminary data.</text>
</comment>
<evidence type="ECO:0008006" key="3">
    <source>
        <dbReference type="Google" id="ProtNLM"/>
    </source>
</evidence>
<evidence type="ECO:0000313" key="2">
    <source>
        <dbReference type="Proteomes" id="UP001595704"/>
    </source>
</evidence>
<dbReference type="EMBL" id="JBHRYC010000051">
    <property type="protein sequence ID" value="MFC3637874.1"/>
    <property type="molecule type" value="Genomic_DNA"/>
</dbReference>
<organism evidence="1 2">
    <name type="scientific">Camelimonas fluminis</name>
    <dbReference type="NCBI Taxonomy" id="1576911"/>
    <lineage>
        <taxon>Bacteria</taxon>
        <taxon>Pseudomonadati</taxon>
        <taxon>Pseudomonadota</taxon>
        <taxon>Alphaproteobacteria</taxon>
        <taxon>Hyphomicrobiales</taxon>
        <taxon>Chelatococcaceae</taxon>
        <taxon>Camelimonas</taxon>
    </lineage>
</organism>
<dbReference type="Proteomes" id="UP001595704">
    <property type="component" value="Unassembled WGS sequence"/>
</dbReference>
<sequence>MIREAQTGVTHLFAGNAMRRSGFTKVWSIFKCSRSLIGAFSSRKAGLAFPENAPMSLAHRVLALRQ</sequence>
<gene>
    <name evidence="1" type="ORF">ACFONL_10885</name>
</gene>
<protein>
    <recommendedName>
        <fullName evidence="3">Transposase</fullName>
    </recommendedName>
</protein>
<reference evidence="2" key="1">
    <citation type="journal article" date="2019" name="Int. J. Syst. Evol. Microbiol.">
        <title>The Global Catalogue of Microorganisms (GCM) 10K type strain sequencing project: providing services to taxonomists for standard genome sequencing and annotation.</title>
        <authorList>
            <consortium name="The Broad Institute Genomics Platform"/>
            <consortium name="The Broad Institute Genome Sequencing Center for Infectious Disease"/>
            <person name="Wu L."/>
            <person name="Ma J."/>
        </authorList>
    </citation>
    <scope>NUCLEOTIDE SEQUENCE [LARGE SCALE GENOMIC DNA]</scope>
    <source>
        <strain evidence="2">KCTC 42282</strain>
    </source>
</reference>
<accession>A0ABV7UIJ3</accession>
<evidence type="ECO:0000313" key="1">
    <source>
        <dbReference type="EMBL" id="MFC3637874.1"/>
    </source>
</evidence>
<proteinExistence type="predicted"/>